<dbReference type="Proteomes" id="UP000053127">
    <property type="component" value="Unassembled WGS sequence"/>
</dbReference>
<reference evidence="2 3" key="1">
    <citation type="submission" date="2015-10" db="EMBL/GenBank/DDBJ databases">
        <title>Draft genome sequence of Streptomyces yokosukanensis DSM 40224, type strain for the species Streptomyces yokosukanensis.</title>
        <authorList>
            <person name="Ruckert C."/>
            <person name="Winkler A."/>
            <person name="Kalinowski J."/>
            <person name="Kampfer P."/>
            <person name="Glaeser S."/>
        </authorList>
    </citation>
    <scope>NUCLEOTIDE SEQUENCE [LARGE SCALE GENOMIC DNA]</scope>
    <source>
        <strain evidence="2 3">DSM 40224</strain>
    </source>
</reference>
<proteinExistence type="predicted"/>
<dbReference type="EMBL" id="LMWN01000063">
    <property type="protein sequence ID" value="KUM99495.1"/>
    <property type="molecule type" value="Genomic_DNA"/>
</dbReference>
<dbReference type="OrthoDB" id="3522542at2"/>
<dbReference type="AlphaFoldDB" id="A0A101NUC2"/>
<organism evidence="2 3">
    <name type="scientific">Streptomyces yokosukanensis</name>
    <dbReference type="NCBI Taxonomy" id="67386"/>
    <lineage>
        <taxon>Bacteria</taxon>
        <taxon>Bacillati</taxon>
        <taxon>Actinomycetota</taxon>
        <taxon>Actinomycetes</taxon>
        <taxon>Kitasatosporales</taxon>
        <taxon>Streptomycetaceae</taxon>
        <taxon>Streptomyces</taxon>
    </lineage>
</organism>
<evidence type="ECO:0000313" key="2">
    <source>
        <dbReference type="EMBL" id="KUM99495.1"/>
    </source>
</evidence>
<sequence length="78" mass="9100">MRCPVLIVNPAERPRLEEIRNNLHDRVTEAEREGWLGEPEGLHVSLTTAEEKIAQLDARRKRHETSVFPRIPPNRPDR</sequence>
<evidence type="ECO:0000313" key="3">
    <source>
        <dbReference type="Proteomes" id="UP000053127"/>
    </source>
</evidence>
<feature type="region of interest" description="Disordered" evidence="1">
    <location>
        <begin position="58"/>
        <end position="78"/>
    </location>
</feature>
<name>A0A101NUC2_9ACTN</name>
<evidence type="ECO:0000256" key="1">
    <source>
        <dbReference type="SAM" id="MobiDB-lite"/>
    </source>
</evidence>
<accession>A0A101NUC2</accession>
<keyword evidence="3" id="KW-1185">Reference proteome</keyword>
<gene>
    <name evidence="2" type="ORF">AQI95_38940</name>
</gene>
<comment type="caution">
    <text evidence="2">The sequence shown here is derived from an EMBL/GenBank/DDBJ whole genome shotgun (WGS) entry which is preliminary data.</text>
</comment>
<protein>
    <submittedName>
        <fullName evidence="2">Uncharacterized protein</fullName>
    </submittedName>
</protein>
<dbReference type="STRING" id="67386.AQI95_38940"/>